<comment type="caution">
    <text evidence="2">The sequence shown here is derived from an EMBL/GenBank/DDBJ whole genome shotgun (WGS) entry which is preliminary data.</text>
</comment>
<dbReference type="GO" id="GO:0003824">
    <property type="term" value="F:catalytic activity"/>
    <property type="evidence" value="ECO:0007669"/>
    <property type="project" value="InterPro"/>
</dbReference>
<organism evidence="2 3">
    <name type="scientific">Morella rubra</name>
    <name type="common">Chinese bayberry</name>
    <dbReference type="NCBI Taxonomy" id="262757"/>
    <lineage>
        <taxon>Eukaryota</taxon>
        <taxon>Viridiplantae</taxon>
        <taxon>Streptophyta</taxon>
        <taxon>Embryophyta</taxon>
        <taxon>Tracheophyta</taxon>
        <taxon>Spermatophyta</taxon>
        <taxon>Magnoliopsida</taxon>
        <taxon>eudicotyledons</taxon>
        <taxon>Gunneridae</taxon>
        <taxon>Pentapetalae</taxon>
        <taxon>rosids</taxon>
        <taxon>fabids</taxon>
        <taxon>Fagales</taxon>
        <taxon>Myricaceae</taxon>
        <taxon>Morella</taxon>
    </lineage>
</organism>
<evidence type="ECO:0000313" key="3">
    <source>
        <dbReference type="Proteomes" id="UP000516437"/>
    </source>
</evidence>
<evidence type="ECO:0000259" key="1">
    <source>
        <dbReference type="Pfam" id="PF00561"/>
    </source>
</evidence>
<reference evidence="2 3" key="1">
    <citation type="journal article" date="2019" name="Plant Biotechnol. J.">
        <title>The red bayberry genome and genetic basis of sex determination.</title>
        <authorList>
            <person name="Jia H.M."/>
            <person name="Jia H.J."/>
            <person name="Cai Q.L."/>
            <person name="Wang Y."/>
            <person name="Zhao H.B."/>
            <person name="Yang W.F."/>
            <person name="Wang G.Y."/>
            <person name="Li Y.H."/>
            <person name="Zhan D.L."/>
            <person name="Shen Y.T."/>
            <person name="Niu Q.F."/>
            <person name="Chang L."/>
            <person name="Qiu J."/>
            <person name="Zhao L."/>
            <person name="Xie H.B."/>
            <person name="Fu W.Y."/>
            <person name="Jin J."/>
            <person name="Li X.W."/>
            <person name="Jiao Y."/>
            <person name="Zhou C.C."/>
            <person name="Tu T."/>
            <person name="Chai C.Y."/>
            <person name="Gao J.L."/>
            <person name="Fan L.J."/>
            <person name="van de Weg E."/>
            <person name="Wang J.Y."/>
            <person name="Gao Z.S."/>
        </authorList>
    </citation>
    <scope>NUCLEOTIDE SEQUENCE [LARGE SCALE GENOMIC DNA]</scope>
    <source>
        <tissue evidence="2">Leaves</tissue>
    </source>
</reference>
<gene>
    <name evidence="2" type="ORF">CJ030_MR0G007264</name>
</gene>
<dbReference type="OrthoDB" id="6431331at2759"/>
<dbReference type="InterPro" id="IPR000639">
    <property type="entry name" value="Epox_hydrolase-like"/>
</dbReference>
<dbReference type="PANTHER" id="PTHR43139:SF25">
    <property type="entry name" value="ALPHA_BETA-HYDROLASES SUPERFAMILY PROTEIN"/>
    <property type="match status" value="1"/>
</dbReference>
<dbReference type="InterPro" id="IPR052370">
    <property type="entry name" value="Meta-cleavage_hydrolase"/>
</dbReference>
<accession>A0A6A1UMN4</accession>
<dbReference type="InterPro" id="IPR029058">
    <property type="entry name" value="AB_hydrolase_fold"/>
</dbReference>
<proteinExistence type="predicted"/>
<protein>
    <submittedName>
        <fullName evidence="2">Monoacylglycerol lipase abhd6-A</fullName>
    </submittedName>
</protein>
<dbReference type="AlphaFoldDB" id="A0A6A1UMN4"/>
<dbReference type="PANTHER" id="PTHR43139">
    <property type="entry name" value="SI:DKEY-122A22.2"/>
    <property type="match status" value="1"/>
</dbReference>
<name>A0A6A1UMN4_9ROSI</name>
<sequence>MPKWFSFAAVRNWLYRQSFSKAGLKSTTTDLGEGTLMHCWVPKVHSDSKPNLLLIHGVGANAMWQWSSFISPLLTHFNLYVPDLVFFGDSYTKRPDRSEAFQARCVMAMMEAQGVVKTMNIAGISYGGFVAYSMATQFRERVDRLVLCCAGVCMEDKDMDDGLFKVKSVDEAISILLPSTPEKMKELMRLTFVKPSFQRVPSCILNDFIHVSPRLWPLHSHAFFWVLVEHAIAAFTKGFASHFDHHVKMMSAESYQEKKELILALHKDRKFCDLPRITQPTLIIWGEQDQVFPLELAHRLKRHVGENAQLEIIKNAGHAINIEKPKEVCKFMKSFLVDPFPSPKEVNQRNGHKVD</sequence>
<evidence type="ECO:0000313" key="2">
    <source>
        <dbReference type="EMBL" id="KAB1200420.1"/>
    </source>
</evidence>
<dbReference type="SMR" id="A0A6A1UMN4"/>
<dbReference type="EMBL" id="RXIC02000164">
    <property type="protein sequence ID" value="KAB1200420.1"/>
    <property type="molecule type" value="Genomic_DNA"/>
</dbReference>
<dbReference type="PRINTS" id="PR00412">
    <property type="entry name" value="EPOXHYDRLASE"/>
</dbReference>
<dbReference type="Pfam" id="PF00561">
    <property type="entry name" value="Abhydrolase_1"/>
    <property type="match status" value="1"/>
</dbReference>
<dbReference type="Proteomes" id="UP000516437">
    <property type="component" value="Unassembled WGS sequence"/>
</dbReference>
<keyword evidence="3" id="KW-1185">Reference proteome</keyword>
<dbReference type="Gene3D" id="3.40.50.1820">
    <property type="entry name" value="alpha/beta hydrolase"/>
    <property type="match status" value="1"/>
</dbReference>
<dbReference type="InterPro" id="IPR000073">
    <property type="entry name" value="AB_hydrolase_1"/>
</dbReference>
<feature type="domain" description="AB hydrolase-1" evidence="1">
    <location>
        <begin position="50"/>
        <end position="325"/>
    </location>
</feature>
<dbReference type="SUPFAM" id="SSF53474">
    <property type="entry name" value="alpha/beta-Hydrolases"/>
    <property type="match status" value="1"/>
</dbReference>